<evidence type="ECO:0000313" key="1">
    <source>
        <dbReference type="EMBL" id="SUZ92418.1"/>
    </source>
</evidence>
<dbReference type="AlphaFoldDB" id="A0A381RN89"/>
<accession>A0A381RN89</accession>
<protein>
    <submittedName>
        <fullName evidence="1">Uncharacterized protein</fullName>
    </submittedName>
</protein>
<reference evidence="1" key="1">
    <citation type="submission" date="2018-05" db="EMBL/GenBank/DDBJ databases">
        <authorList>
            <person name="Lanie J.A."/>
            <person name="Ng W.-L."/>
            <person name="Kazmierczak K.M."/>
            <person name="Andrzejewski T.M."/>
            <person name="Davidsen T.M."/>
            <person name="Wayne K.J."/>
            <person name="Tettelin H."/>
            <person name="Glass J.I."/>
            <person name="Rusch D."/>
            <person name="Podicherti R."/>
            <person name="Tsui H.-C.T."/>
            <person name="Winkler M.E."/>
        </authorList>
    </citation>
    <scope>NUCLEOTIDE SEQUENCE</scope>
</reference>
<organism evidence="1">
    <name type="scientific">marine metagenome</name>
    <dbReference type="NCBI Taxonomy" id="408172"/>
    <lineage>
        <taxon>unclassified sequences</taxon>
        <taxon>metagenomes</taxon>
        <taxon>ecological metagenomes</taxon>
    </lineage>
</organism>
<proteinExistence type="predicted"/>
<gene>
    <name evidence="1" type="ORF">METZ01_LOCUS45272</name>
</gene>
<sequence length="64" mass="6627">MAAYSCEKCGMSVGTMTCGTCGKELAHDTVTLDDGKSVHVSKCPDGHGMVKSPQCCGQDMVCPV</sequence>
<name>A0A381RN89_9ZZZZ</name>
<dbReference type="EMBL" id="UINC01002057">
    <property type="protein sequence ID" value="SUZ92418.1"/>
    <property type="molecule type" value="Genomic_DNA"/>
</dbReference>